<feature type="compositionally biased region" description="Basic and acidic residues" evidence="1">
    <location>
        <begin position="58"/>
        <end position="72"/>
    </location>
</feature>
<feature type="region of interest" description="Disordered" evidence="1">
    <location>
        <begin position="56"/>
        <end position="75"/>
    </location>
</feature>
<gene>
    <name evidence="2" type="ORF">AQUCO_01400846v1</name>
</gene>
<protein>
    <recommendedName>
        <fullName evidence="4">Protein POLYCHOME</fullName>
    </recommendedName>
</protein>
<proteinExistence type="predicted"/>
<dbReference type="STRING" id="218851.A0A2G5DYD2"/>
<evidence type="ECO:0000256" key="1">
    <source>
        <dbReference type="SAM" id="MobiDB-lite"/>
    </source>
</evidence>
<feature type="region of interest" description="Disordered" evidence="1">
    <location>
        <begin position="175"/>
        <end position="197"/>
    </location>
</feature>
<dbReference type="InParanoid" id="A0A2G5DYD2"/>
<evidence type="ECO:0000313" key="2">
    <source>
        <dbReference type="EMBL" id="PIA48533.1"/>
    </source>
</evidence>
<dbReference type="PANTHER" id="PTHR35119:SF1">
    <property type="entry name" value="PROTEIN POLYCHOME"/>
    <property type="match status" value="1"/>
</dbReference>
<name>A0A2G5DYD2_AQUCA</name>
<organism evidence="2 3">
    <name type="scientific">Aquilegia coerulea</name>
    <name type="common">Rocky mountain columbine</name>
    <dbReference type="NCBI Taxonomy" id="218851"/>
    <lineage>
        <taxon>Eukaryota</taxon>
        <taxon>Viridiplantae</taxon>
        <taxon>Streptophyta</taxon>
        <taxon>Embryophyta</taxon>
        <taxon>Tracheophyta</taxon>
        <taxon>Spermatophyta</taxon>
        <taxon>Magnoliopsida</taxon>
        <taxon>Ranunculales</taxon>
        <taxon>Ranunculaceae</taxon>
        <taxon>Thalictroideae</taxon>
        <taxon>Aquilegia</taxon>
    </lineage>
</organism>
<keyword evidence="3" id="KW-1185">Reference proteome</keyword>
<dbReference type="Proteomes" id="UP000230069">
    <property type="component" value="Unassembled WGS sequence"/>
</dbReference>
<dbReference type="OrthoDB" id="1916775at2759"/>
<dbReference type="PANTHER" id="PTHR35119">
    <property type="entry name" value="PROTEIN POLYCHOME"/>
    <property type="match status" value="1"/>
</dbReference>
<dbReference type="GO" id="GO:0005634">
    <property type="term" value="C:nucleus"/>
    <property type="evidence" value="ECO:0007669"/>
    <property type="project" value="InterPro"/>
</dbReference>
<accession>A0A2G5DYD2</accession>
<evidence type="ECO:0008006" key="4">
    <source>
        <dbReference type="Google" id="ProtNLM"/>
    </source>
</evidence>
<dbReference type="FunCoup" id="A0A2G5DYD2">
    <property type="interactions" value="545"/>
</dbReference>
<dbReference type="EMBL" id="KZ305031">
    <property type="protein sequence ID" value="PIA48533.1"/>
    <property type="molecule type" value="Genomic_DNA"/>
</dbReference>
<dbReference type="InterPro" id="IPR034590">
    <property type="entry name" value="POLYCHOME/GIG1"/>
</dbReference>
<evidence type="ECO:0000313" key="3">
    <source>
        <dbReference type="Proteomes" id="UP000230069"/>
    </source>
</evidence>
<dbReference type="GO" id="GO:0051783">
    <property type="term" value="P:regulation of nuclear division"/>
    <property type="evidence" value="ECO:0007669"/>
    <property type="project" value="InterPro"/>
</dbReference>
<dbReference type="AlphaFoldDB" id="A0A2G5DYD2"/>
<reference evidence="2 3" key="1">
    <citation type="submission" date="2017-09" db="EMBL/GenBank/DDBJ databases">
        <title>WGS assembly of Aquilegia coerulea Goldsmith.</title>
        <authorList>
            <person name="Hodges S."/>
            <person name="Kramer E."/>
            <person name="Nordborg M."/>
            <person name="Tomkins J."/>
            <person name="Borevitz J."/>
            <person name="Derieg N."/>
            <person name="Yan J."/>
            <person name="Mihaltcheva S."/>
            <person name="Hayes R.D."/>
            <person name="Rokhsar D."/>
        </authorList>
    </citation>
    <scope>NUCLEOTIDE SEQUENCE [LARGE SCALE GENOMIC DNA]</scope>
    <source>
        <strain evidence="3">cv. Goldsmith</strain>
    </source>
</reference>
<sequence>MAESRDRLLREEPLTMIFPRRSMLGVENNQEERGFRSVIPSGRIQYAASPWVMSVNRDSTRRRSRSRVERRGRNSSVLPSWYPRRPLGDITAVVDAIERRRSRLREANRQQNATPLQLVSTPRAPLEHSFSLVTPKPVAKILSDEGDSDFRTPQQKLLDSIEHVEKIMKEEIKRMQSTPAAKRAERAKKVRVVMSMR</sequence>